<protein>
    <submittedName>
        <fullName evidence="4">C4-dicarboxylate-binding protein</fullName>
    </submittedName>
</protein>
<dbReference type="AlphaFoldDB" id="A0A377KCY9"/>
<keyword evidence="3" id="KW-0732">Signal</keyword>
<dbReference type="PANTHER" id="PTHR33376">
    <property type="match status" value="1"/>
</dbReference>
<proteinExistence type="inferred from homology"/>
<dbReference type="InterPro" id="IPR038404">
    <property type="entry name" value="TRAP_DctP_sf"/>
</dbReference>
<name>A0A377KCY9_ECOLX</name>
<dbReference type="GO" id="GO:0055085">
    <property type="term" value="P:transmembrane transport"/>
    <property type="evidence" value="ECO:0007669"/>
    <property type="project" value="InterPro"/>
</dbReference>
<evidence type="ECO:0000313" key="5">
    <source>
        <dbReference type="Proteomes" id="UP000254181"/>
    </source>
</evidence>
<dbReference type="CDD" id="cd13669">
    <property type="entry name" value="PBP2_TRAP_TM0322_like"/>
    <property type="match status" value="1"/>
</dbReference>
<comment type="similarity">
    <text evidence="1">Belongs to the bacterial solute-binding protein 7 family.</text>
</comment>
<dbReference type="Gene3D" id="3.40.190.170">
    <property type="entry name" value="Bacterial extracellular solute-binding protein, family 7"/>
    <property type="match status" value="1"/>
</dbReference>
<dbReference type="InterPro" id="IPR018389">
    <property type="entry name" value="DctP_fam"/>
</dbReference>
<dbReference type="EMBL" id="UGEM01000004">
    <property type="protein sequence ID" value="STP22360.1"/>
    <property type="molecule type" value="Genomic_DNA"/>
</dbReference>
<reference evidence="4 5" key="1">
    <citation type="submission" date="2018-06" db="EMBL/GenBank/DDBJ databases">
        <authorList>
            <consortium name="Pathogen Informatics"/>
            <person name="Doyle S."/>
        </authorList>
    </citation>
    <scope>NUCLEOTIDE SEQUENCE [LARGE SCALE GENOMIC DNA]</scope>
    <source>
        <strain evidence="4 5">NCTC9075</strain>
    </source>
</reference>
<evidence type="ECO:0000256" key="3">
    <source>
        <dbReference type="ARBA" id="ARBA00022729"/>
    </source>
</evidence>
<dbReference type="Pfam" id="PF03480">
    <property type="entry name" value="DctP"/>
    <property type="match status" value="1"/>
</dbReference>
<dbReference type="NCBIfam" id="NF037995">
    <property type="entry name" value="TRAP_S1"/>
    <property type="match status" value="1"/>
</dbReference>
<evidence type="ECO:0000313" key="4">
    <source>
        <dbReference type="EMBL" id="STP22360.1"/>
    </source>
</evidence>
<evidence type="ECO:0000256" key="1">
    <source>
        <dbReference type="ARBA" id="ARBA00009023"/>
    </source>
</evidence>
<accession>A0A377KCY9</accession>
<organism evidence="4 5">
    <name type="scientific">Escherichia coli</name>
    <dbReference type="NCBI Taxonomy" id="562"/>
    <lineage>
        <taxon>Bacteria</taxon>
        <taxon>Pseudomonadati</taxon>
        <taxon>Pseudomonadota</taxon>
        <taxon>Gammaproteobacteria</taxon>
        <taxon>Enterobacterales</taxon>
        <taxon>Enterobacteriaceae</taxon>
        <taxon>Escherichia</taxon>
    </lineage>
</organism>
<evidence type="ECO:0000256" key="2">
    <source>
        <dbReference type="ARBA" id="ARBA00022448"/>
    </source>
</evidence>
<sequence length="230" mass="25727">MKITLEKPLDVVMRYWADLLNKKSNGEITLALYPSSQLGSKQDVTEQAMMGMNVITLSDVAFLADYEPDLGILFGPYLTDDPQKLFKIYESDWFKQKNESLKKKGIHVVMNNYLYGTRQIISKKPIRTVDDLAGLKIRVPNNVMQIKAIQAMGATPTPMPLGEVYPALTQGVIDGVENPISVLQGQKLYEQARYLTMVNYLTNTSVWIGGEAFFGTLSPETTGDDPPDRL</sequence>
<dbReference type="Proteomes" id="UP000254181">
    <property type="component" value="Unassembled WGS sequence"/>
</dbReference>
<dbReference type="SUPFAM" id="SSF53850">
    <property type="entry name" value="Periplasmic binding protein-like II"/>
    <property type="match status" value="1"/>
</dbReference>
<keyword evidence="2" id="KW-0813">Transport</keyword>
<dbReference type="PANTHER" id="PTHR33376:SF7">
    <property type="entry name" value="C4-DICARBOXYLATE-BINDING PROTEIN DCTB"/>
    <property type="match status" value="1"/>
</dbReference>
<gene>
    <name evidence="4" type="primary">siaP</name>
    <name evidence="4" type="ORF">NCTC9075_05848</name>
</gene>